<dbReference type="RefSeq" id="WP_006981547.1">
    <property type="nucleotide sequence ID" value="NZ_ABVL01000013.1"/>
</dbReference>
<evidence type="ECO:0000256" key="2">
    <source>
        <dbReference type="SAM" id="SignalP"/>
    </source>
</evidence>
<evidence type="ECO:0000313" key="3">
    <source>
        <dbReference type="EMBL" id="EDY18439.1"/>
    </source>
</evidence>
<accession>B4D5N4</accession>
<name>B4D5N4_9BACT</name>
<dbReference type="eggNOG" id="COG3115">
    <property type="taxonomic scope" value="Bacteria"/>
</dbReference>
<feature type="compositionally biased region" description="Basic and acidic residues" evidence="1">
    <location>
        <begin position="816"/>
        <end position="850"/>
    </location>
</feature>
<feature type="compositionally biased region" description="Polar residues" evidence="1">
    <location>
        <begin position="544"/>
        <end position="553"/>
    </location>
</feature>
<dbReference type="InParanoid" id="B4D5N4"/>
<dbReference type="EMBL" id="ABVL01000013">
    <property type="protein sequence ID" value="EDY18439.1"/>
    <property type="molecule type" value="Genomic_DNA"/>
</dbReference>
<feature type="region of interest" description="Disordered" evidence="1">
    <location>
        <begin position="544"/>
        <end position="896"/>
    </location>
</feature>
<feature type="compositionally biased region" description="Basic and acidic residues" evidence="1">
    <location>
        <begin position="787"/>
        <end position="808"/>
    </location>
</feature>
<dbReference type="Proteomes" id="UP000005824">
    <property type="component" value="Unassembled WGS sequence"/>
</dbReference>
<sequence length="896" mass="94463" precursor="true">MKYLLRAVMTAALAVAAAQAHAGTLFYVGIPGNGSDAGSGITTSNVYTAAAGGGNAPGGLSIGGVPFTPLVISGNSATAAGLTLSAATGTLAAGGGKSASIEADGSLGEVLSRATFNQGADNGSEQYLVLDPATLQAGKTYDLRVYFCNPSGQNRQIDLAFAGDGQPAVATDFFNEDDATTSPGGFTDANQVYYVDYRFTWDGSTSPGVTVTQRSGSTPFSFYALTNQEVAGPSAALPPGAVAEGPSPVTPGAIRTDAGVEDDTDQSDVGISSDVFYGDESLQRNGHWVEVGSYGRCWQPNHVDENWSPYTVGHWVYASDGGWTWDSDEDWGWATYHYGRWCHADNGWFWTPGRVWAPSWCSWRFGGGHVGWAPLPPEAGFSANVGIGGWADNHYGLGPQAYNFVSVRDFGAPQISRVIIQRQQNVNIIQKTTNVTNITNNNHVVYAGGPSLSSINNTLTRGGGRPFSPVVIQRNTALSPVGAGGRFVQKGNVLAIAGPKIVAGGKATRVPKVTATIPATKLDKGWAQIKDPKLAAQLKTKIASESNGLTPQNAPARPLGQPIVNGEQKPGQTPHRPGETIAKPGQTIPGETPGKPNQSPRKPGETIAKPGQTIPGEAPGKPNQSPRKPGETIEKPGQTIPGEAPGKPNQPPRKPGEVIEKPGQTIPGEAPGKPNQPLRKPGEVIAKPGQTIPGEAPGKPNQPPRKPGETIEKPGQTIPGEAPGKPNQPPRKPGETIEKPGQTIPGEAPGKPNQPPRKPAEAEKPAPPEKKPEKKSERPAQPQQPIEKPEKPAKPQKPERPPKEEIKRPQAPVEPMTKRPPAEAPKEKRPEQPVPKPPEERPREGKHKEPAPQVSRPETKEAPKPENKSKEPPKEGNKGKEGDKGKGKGKATPEPH</sequence>
<evidence type="ECO:0000313" key="4">
    <source>
        <dbReference type="Proteomes" id="UP000005824"/>
    </source>
</evidence>
<feature type="compositionally biased region" description="Basic and acidic residues" evidence="1">
    <location>
        <begin position="857"/>
        <end position="896"/>
    </location>
</feature>
<reference evidence="3 4" key="1">
    <citation type="journal article" date="2011" name="J. Bacteriol.">
        <title>Genome sequence of Chthoniobacter flavus Ellin428, an aerobic heterotrophic soil bacterium.</title>
        <authorList>
            <person name="Kant R."/>
            <person name="van Passel M.W."/>
            <person name="Palva A."/>
            <person name="Lucas S."/>
            <person name="Lapidus A."/>
            <person name="Glavina Del Rio T."/>
            <person name="Dalin E."/>
            <person name="Tice H."/>
            <person name="Bruce D."/>
            <person name="Goodwin L."/>
            <person name="Pitluck S."/>
            <person name="Larimer F.W."/>
            <person name="Land M.L."/>
            <person name="Hauser L."/>
            <person name="Sangwan P."/>
            <person name="de Vos W.M."/>
            <person name="Janssen P.H."/>
            <person name="Smidt H."/>
        </authorList>
    </citation>
    <scope>NUCLEOTIDE SEQUENCE [LARGE SCALE GENOMIC DNA]</scope>
    <source>
        <strain evidence="3 4">Ellin428</strain>
    </source>
</reference>
<comment type="caution">
    <text evidence="3">The sequence shown here is derived from an EMBL/GenBank/DDBJ whole genome shotgun (WGS) entry which is preliminary data.</text>
</comment>
<dbReference type="InterPro" id="IPR046535">
    <property type="entry name" value="DUF6600"/>
</dbReference>
<dbReference type="eggNOG" id="COG4932">
    <property type="taxonomic scope" value="Bacteria"/>
</dbReference>
<protein>
    <submittedName>
        <fullName evidence="3">Uncharacterized protein</fullName>
    </submittedName>
</protein>
<feature type="signal peptide" evidence="2">
    <location>
        <begin position="1"/>
        <end position="22"/>
    </location>
</feature>
<feature type="chain" id="PRO_5002800463" evidence="2">
    <location>
        <begin position="23"/>
        <end position="896"/>
    </location>
</feature>
<proteinExistence type="predicted"/>
<dbReference type="Pfam" id="PF20245">
    <property type="entry name" value="DUF6600"/>
    <property type="match status" value="1"/>
</dbReference>
<organism evidence="3 4">
    <name type="scientific">Chthoniobacter flavus Ellin428</name>
    <dbReference type="NCBI Taxonomy" id="497964"/>
    <lineage>
        <taxon>Bacteria</taxon>
        <taxon>Pseudomonadati</taxon>
        <taxon>Verrucomicrobiota</taxon>
        <taxon>Spartobacteria</taxon>
        <taxon>Chthoniobacterales</taxon>
        <taxon>Chthoniobacteraceae</taxon>
        <taxon>Chthoniobacter</taxon>
    </lineage>
</organism>
<dbReference type="AlphaFoldDB" id="B4D5N4"/>
<gene>
    <name evidence="3" type="ORF">CfE428DRAFT_4223</name>
</gene>
<evidence type="ECO:0000256" key="1">
    <source>
        <dbReference type="SAM" id="MobiDB-lite"/>
    </source>
</evidence>
<keyword evidence="4" id="KW-1185">Reference proteome</keyword>
<keyword evidence="2" id="KW-0732">Signal</keyword>
<feature type="compositionally biased region" description="Basic and acidic residues" evidence="1">
    <location>
        <begin position="758"/>
        <end position="778"/>
    </location>
</feature>
<dbReference type="STRING" id="497964.CfE428DRAFT_4223"/>